<accession>A0A1I0YK24</accession>
<gene>
    <name evidence="2" type="ORF">SAMN05421688_3153</name>
</gene>
<name>A0A1I0YK24_9RHOB</name>
<keyword evidence="1" id="KW-0812">Transmembrane</keyword>
<dbReference type="Proteomes" id="UP000198796">
    <property type="component" value="Unassembled WGS sequence"/>
</dbReference>
<feature type="transmembrane region" description="Helical" evidence="1">
    <location>
        <begin position="104"/>
        <end position="124"/>
    </location>
</feature>
<evidence type="ECO:0008006" key="4">
    <source>
        <dbReference type="Google" id="ProtNLM"/>
    </source>
</evidence>
<dbReference type="AlphaFoldDB" id="A0A1I0YK24"/>
<evidence type="ECO:0000256" key="1">
    <source>
        <dbReference type="SAM" id="Phobius"/>
    </source>
</evidence>
<dbReference type="OrthoDB" id="583466at2"/>
<keyword evidence="3" id="KW-1185">Reference proteome</keyword>
<feature type="transmembrane region" description="Helical" evidence="1">
    <location>
        <begin position="76"/>
        <end position="98"/>
    </location>
</feature>
<keyword evidence="1" id="KW-1133">Transmembrane helix</keyword>
<dbReference type="Pfam" id="PF14248">
    <property type="entry name" value="DUF4345"/>
    <property type="match status" value="1"/>
</dbReference>
<proteinExistence type="predicted"/>
<reference evidence="2 3" key="1">
    <citation type="submission" date="2016-10" db="EMBL/GenBank/DDBJ databases">
        <authorList>
            <person name="de Groot N.N."/>
        </authorList>
    </citation>
    <scope>NUCLEOTIDE SEQUENCE [LARGE SCALE GENOMIC DNA]</scope>
    <source>
        <strain evidence="2 3">DSM 29316</strain>
    </source>
</reference>
<protein>
    <recommendedName>
        <fullName evidence="4">DUF4345 domain-containing protein</fullName>
    </recommendedName>
</protein>
<dbReference type="EMBL" id="FOJU01000005">
    <property type="protein sequence ID" value="SFB13247.1"/>
    <property type="molecule type" value="Genomic_DNA"/>
</dbReference>
<evidence type="ECO:0000313" key="3">
    <source>
        <dbReference type="Proteomes" id="UP000198796"/>
    </source>
</evidence>
<dbReference type="InterPro" id="IPR025597">
    <property type="entry name" value="DUF4345"/>
</dbReference>
<feature type="transmembrane region" description="Helical" evidence="1">
    <location>
        <begin position="9"/>
        <end position="32"/>
    </location>
</feature>
<evidence type="ECO:0000313" key="2">
    <source>
        <dbReference type="EMBL" id="SFB13247.1"/>
    </source>
</evidence>
<dbReference type="RefSeq" id="WP_092066585.1">
    <property type="nucleotide sequence ID" value="NZ_FOJU01000005.1"/>
</dbReference>
<dbReference type="STRING" id="871651.SAMN05421688_3153"/>
<organism evidence="2 3">
    <name type="scientific">Poseidonocella pacifica</name>
    <dbReference type="NCBI Taxonomy" id="871651"/>
    <lineage>
        <taxon>Bacteria</taxon>
        <taxon>Pseudomonadati</taxon>
        <taxon>Pseudomonadota</taxon>
        <taxon>Alphaproteobacteria</taxon>
        <taxon>Rhodobacterales</taxon>
        <taxon>Roseobacteraceae</taxon>
        <taxon>Poseidonocella</taxon>
    </lineage>
</organism>
<feature type="transmembrane region" description="Helical" evidence="1">
    <location>
        <begin position="52"/>
        <end position="69"/>
    </location>
</feature>
<keyword evidence="1" id="KW-0472">Membrane</keyword>
<sequence length="142" mass="14446">MSTTPFEKIALGVSGLTALAIGGFIVSAPHAFYASYGIALGQDASLLSELRAPGAALAGFGILMPLGIWRRAILPASVAVALTVFLAFPIGRLVGLVLDGLPSGSVIAALVVEIAIAALLVAAFRRRLKGPALQAHAAHPVR</sequence>